<organism evidence="2 3">
    <name type="scientific">Tulasnella calospora MUT 4182</name>
    <dbReference type="NCBI Taxonomy" id="1051891"/>
    <lineage>
        <taxon>Eukaryota</taxon>
        <taxon>Fungi</taxon>
        <taxon>Dikarya</taxon>
        <taxon>Basidiomycota</taxon>
        <taxon>Agaricomycotina</taxon>
        <taxon>Agaricomycetes</taxon>
        <taxon>Cantharellales</taxon>
        <taxon>Tulasnellaceae</taxon>
        <taxon>Tulasnella</taxon>
    </lineage>
</organism>
<gene>
    <name evidence="2" type="ORF">M407DRAFT_245701</name>
</gene>
<sequence>MLSLTLPSLSNISSPTRLRIDHALPRFPILIAFLTEVNPNSLRRERDRGKGTFPNASPPVRFSSSLFFLVDPLRLVSAAVVPVDTENKPGDFNSPIPAIARAADEEEVTSCPFASSARSPGTSPSHPRTSANQLCGRSFFLSSSSSAS</sequence>
<dbReference type="AlphaFoldDB" id="A0A0C3PZ69"/>
<evidence type="ECO:0000313" key="2">
    <source>
        <dbReference type="EMBL" id="KIO20740.1"/>
    </source>
</evidence>
<dbReference type="Proteomes" id="UP000054248">
    <property type="component" value="Unassembled WGS sequence"/>
</dbReference>
<keyword evidence="3" id="KW-1185">Reference proteome</keyword>
<name>A0A0C3PZ69_9AGAM</name>
<proteinExistence type="predicted"/>
<dbReference type="HOGENOM" id="CLU_1760142_0_0_1"/>
<reference evidence="2 3" key="1">
    <citation type="submission" date="2014-04" db="EMBL/GenBank/DDBJ databases">
        <authorList>
            <consortium name="DOE Joint Genome Institute"/>
            <person name="Kuo A."/>
            <person name="Girlanda M."/>
            <person name="Perotto S."/>
            <person name="Kohler A."/>
            <person name="Nagy L.G."/>
            <person name="Floudas D."/>
            <person name="Copeland A."/>
            <person name="Barry K.W."/>
            <person name="Cichocki N."/>
            <person name="Veneault-Fourrey C."/>
            <person name="LaButti K."/>
            <person name="Lindquist E.A."/>
            <person name="Lipzen A."/>
            <person name="Lundell T."/>
            <person name="Morin E."/>
            <person name="Murat C."/>
            <person name="Sun H."/>
            <person name="Tunlid A."/>
            <person name="Henrissat B."/>
            <person name="Grigoriev I.V."/>
            <person name="Hibbett D.S."/>
            <person name="Martin F."/>
            <person name="Nordberg H.P."/>
            <person name="Cantor M.N."/>
            <person name="Hua S.X."/>
        </authorList>
    </citation>
    <scope>NUCLEOTIDE SEQUENCE [LARGE SCALE GENOMIC DNA]</scope>
    <source>
        <strain evidence="2 3">MUT 4182</strain>
    </source>
</reference>
<accession>A0A0C3PZ69</accession>
<dbReference type="EMBL" id="KN823163">
    <property type="protein sequence ID" value="KIO20740.1"/>
    <property type="molecule type" value="Genomic_DNA"/>
</dbReference>
<feature type="compositionally biased region" description="Polar residues" evidence="1">
    <location>
        <begin position="112"/>
        <end position="132"/>
    </location>
</feature>
<reference evidence="3" key="2">
    <citation type="submission" date="2015-01" db="EMBL/GenBank/DDBJ databases">
        <title>Evolutionary Origins and Diversification of the Mycorrhizal Mutualists.</title>
        <authorList>
            <consortium name="DOE Joint Genome Institute"/>
            <consortium name="Mycorrhizal Genomics Consortium"/>
            <person name="Kohler A."/>
            <person name="Kuo A."/>
            <person name="Nagy L.G."/>
            <person name="Floudas D."/>
            <person name="Copeland A."/>
            <person name="Barry K.W."/>
            <person name="Cichocki N."/>
            <person name="Veneault-Fourrey C."/>
            <person name="LaButti K."/>
            <person name="Lindquist E.A."/>
            <person name="Lipzen A."/>
            <person name="Lundell T."/>
            <person name="Morin E."/>
            <person name="Murat C."/>
            <person name="Riley R."/>
            <person name="Ohm R."/>
            <person name="Sun H."/>
            <person name="Tunlid A."/>
            <person name="Henrissat B."/>
            <person name="Grigoriev I.V."/>
            <person name="Hibbett D.S."/>
            <person name="Martin F."/>
        </authorList>
    </citation>
    <scope>NUCLEOTIDE SEQUENCE [LARGE SCALE GENOMIC DNA]</scope>
    <source>
        <strain evidence="3">MUT 4182</strain>
    </source>
</reference>
<evidence type="ECO:0000256" key="1">
    <source>
        <dbReference type="SAM" id="MobiDB-lite"/>
    </source>
</evidence>
<evidence type="ECO:0000313" key="3">
    <source>
        <dbReference type="Proteomes" id="UP000054248"/>
    </source>
</evidence>
<feature type="region of interest" description="Disordered" evidence="1">
    <location>
        <begin position="110"/>
        <end position="132"/>
    </location>
</feature>
<protein>
    <submittedName>
        <fullName evidence="2">Uncharacterized protein</fullName>
    </submittedName>
</protein>